<dbReference type="InterPro" id="IPR042298">
    <property type="entry name" value="P-CP_red_C"/>
</dbReference>
<dbReference type="InterPro" id="IPR012349">
    <property type="entry name" value="Split_barrel_FMN-bd"/>
</dbReference>
<comment type="caution">
    <text evidence="1">The sequence shown here is derived from an EMBL/GenBank/DDBJ whole genome shotgun (WGS) entry which is preliminary data.</text>
</comment>
<dbReference type="Gene3D" id="2.30.110.10">
    <property type="entry name" value="Electron Transport, Fmn-binding Protein, Chain A"/>
    <property type="match status" value="1"/>
</dbReference>
<dbReference type="EMBL" id="JACHGJ010000011">
    <property type="protein sequence ID" value="MBB6482372.1"/>
    <property type="molecule type" value="Genomic_DNA"/>
</dbReference>
<evidence type="ECO:0000313" key="1">
    <source>
        <dbReference type="EMBL" id="MBB6482372.1"/>
    </source>
</evidence>
<dbReference type="Proteomes" id="UP000587760">
    <property type="component" value="Unassembled WGS sequence"/>
</dbReference>
<sequence length="305" mass="35379">MTHFEEIEILNNFYQTSSFFPMPTVLISTLSPEGETNLGAYSLCFPYYIAEKDYFGMFLGARNSSNTAQNILRDRKCAINFLPDKKRYLKEIVRLGFPGEETSEKMRETIFHLQKGLRAEEKADESFPLIISEAEQVFECTWDDFETIPPDGDGVVYHPPYNRYNGITSEHGAIFILKIDKILLRTKWKKALIEGSSHMPAFPVDYGFRNNADFWISPFRKPLRFPIPKDKGVGEDVVRAAALKLNEQIQWDEECFIRLKRIPKIFLNTALKGILEDAENRGVSRITLELLDEIRDKRNKEKKYN</sequence>
<dbReference type="RefSeq" id="WP_184748609.1">
    <property type="nucleotide sequence ID" value="NZ_JACHGJ010000011.1"/>
</dbReference>
<proteinExistence type="predicted"/>
<keyword evidence="2" id="KW-1185">Reference proteome</keyword>
<organism evidence="1 2">
    <name type="scientific">Spirochaeta isovalerica</name>
    <dbReference type="NCBI Taxonomy" id="150"/>
    <lineage>
        <taxon>Bacteria</taxon>
        <taxon>Pseudomonadati</taxon>
        <taxon>Spirochaetota</taxon>
        <taxon>Spirochaetia</taxon>
        <taxon>Spirochaetales</taxon>
        <taxon>Spirochaetaceae</taxon>
        <taxon>Spirochaeta</taxon>
    </lineage>
</organism>
<name>A0A841RJA2_9SPIO</name>
<gene>
    <name evidence="1" type="ORF">HNR50_004065</name>
</gene>
<dbReference type="AlphaFoldDB" id="A0A841RJA2"/>
<accession>A0A841RJA2</accession>
<dbReference type="SUPFAM" id="SSF50475">
    <property type="entry name" value="FMN-binding split barrel"/>
    <property type="match status" value="1"/>
</dbReference>
<evidence type="ECO:0000313" key="2">
    <source>
        <dbReference type="Proteomes" id="UP000587760"/>
    </source>
</evidence>
<protein>
    <submittedName>
        <fullName evidence="1">Flavin reductase (DIM6/NTAB) family NADH-FMN oxidoreductase RutF</fullName>
    </submittedName>
</protein>
<reference evidence="1 2" key="1">
    <citation type="submission" date="2020-08" db="EMBL/GenBank/DDBJ databases">
        <title>Genomic Encyclopedia of Type Strains, Phase IV (KMG-IV): sequencing the most valuable type-strain genomes for metagenomic binning, comparative biology and taxonomic classification.</title>
        <authorList>
            <person name="Goeker M."/>
        </authorList>
    </citation>
    <scope>NUCLEOTIDE SEQUENCE [LARGE SCALE GENOMIC DNA]</scope>
    <source>
        <strain evidence="1 2">DSM 2461</strain>
    </source>
</reference>
<dbReference type="Gene3D" id="1.10.8.550">
    <property type="entry name" value="Proto-chlorophyllide reductase 57 kD subunit B"/>
    <property type="match status" value="1"/>
</dbReference>